<proteinExistence type="predicted"/>
<feature type="chain" id="PRO_5004163095" description="IPT/TIG domain-containing protein" evidence="1">
    <location>
        <begin position="23"/>
        <end position="267"/>
    </location>
</feature>
<evidence type="ECO:0000313" key="2">
    <source>
        <dbReference type="EMBL" id="ABJ88672.1"/>
    </source>
</evidence>
<feature type="signal peptide" evidence="1">
    <location>
        <begin position="1"/>
        <end position="22"/>
    </location>
</feature>
<dbReference type="InterPro" id="IPR017803">
    <property type="entry name" value="CHP03437_C"/>
</dbReference>
<dbReference type="InterPro" id="IPR013783">
    <property type="entry name" value="Ig-like_fold"/>
</dbReference>
<evidence type="ECO:0008006" key="3">
    <source>
        <dbReference type="Google" id="ProtNLM"/>
    </source>
</evidence>
<keyword evidence="1" id="KW-0732">Signal</keyword>
<organism evidence="2">
    <name type="scientific">Solibacter usitatus (strain Ellin6076)</name>
    <dbReference type="NCBI Taxonomy" id="234267"/>
    <lineage>
        <taxon>Bacteria</taxon>
        <taxon>Pseudomonadati</taxon>
        <taxon>Acidobacteriota</taxon>
        <taxon>Terriglobia</taxon>
        <taxon>Bryobacterales</taxon>
        <taxon>Solibacteraceae</taxon>
        <taxon>Candidatus Solibacter</taxon>
    </lineage>
</organism>
<dbReference type="InParanoid" id="Q01NU8"/>
<dbReference type="KEGG" id="sus:Acid_7774"/>
<sequence precursor="true">MSGITIGAVIRAWLALATVLCAATARGAGPSYSAAGIVNASNDSGGPFAPGSAVTIFGTGLARDKHALVESDLVKCDASPGLCLPVEMNFVRVYVNGYPAPMLYVDPWQINFLIPSNLIPGPAVIQVLSGIYGPEVTVTLVDAAPALFPMAGGYAIATDASGKLLTADAPAHPGDTVVVYVTGLGYTSPNPGLGAIPNSAWPAVAAVKVALNGTALDPVRIKYAGVTPGSAGLYQVNLVLPDAGADPEIVVSAGSSAGQGGLKLAMR</sequence>
<dbReference type="InterPro" id="IPR014756">
    <property type="entry name" value="Ig_E-set"/>
</dbReference>
<name>Q01NU8_SOLUE</name>
<dbReference type="AlphaFoldDB" id="Q01NU8"/>
<dbReference type="NCBIfam" id="TIGR03437">
    <property type="entry name" value="Soli_cterm"/>
    <property type="match status" value="1"/>
</dbReference>
<dbReference type="Gene3D" id="2.60.40.10">
    <property type="entry name" value="Immunoglobulins"/>
    <property type="match status" value="1"/>
</dbReference>
<accession>Q01NU8</accession>
<reference evidence="2" key="1">
    <citation type="submission" date="2006-10" db="EMBL/GenBank/DDBJ databases">
        <title>Complete sequence of Solibacter usitatus Ellin6076.</title>
        <authorList>
            <consortium name="US DOE Joint Genome Institute"/>
            <person name="Copeland A."/>
            <person name="Lucas S."/>
            <person name="Lapidus A."/>
            <person name="Barry K."/>
            <person name="Detter J.C."/>
            <person name="Glavina del Rio T."/>
            <person name="Hammon N."/>
            <person name="Israni S."/>
            <person name="Dalin E."/>
            <person name="Tice H."/>
            <person name="Pitluck S."/>
            <person name="Thompson L.S."/>
            <person name="Brettin T."/>
            <person name="Bruce D."/>
            <person name="Han C."/>
            <person name="Tapia R."/>
            <person name="Gilna P."/>
            <person name="Schmutz J."/>
            <person name="Larimer F."/>
            <person name="Land M."/>
            <person name="Hauser L."/>
            <person name="Kyrpides N."/>
            <person name="Mikhailova N."/>
            <person name="Janssen P.H."/>
            <person name="Kuske C.R."/>
            <person name="Richardson P."/>
        </authorList>
    </citation>
    <scope>NUCLEOTIDE SEQUENCE</scope>
    <source>
        <strain evidence="2">Ellin6076</strain>
    </source>
</reference>
<dbReference type="HOGENOM" id="CLU_1041707_0_0_0"/>
<dbReference type="EMBL" id="CP000473">
    <property type="protein sequence ID" value="ABJ88672.1"/>
    <property type="molecule type" value="Genomic_DNA"/>
</dbReference>
<dbReference type="eggNOG" id="COG3391">
    <property type="taxonomic scope" value="Bacteria"/>
</dbReference>
<dbReference type="SUPFAM" id="SSF81296">
    <property type="entry name" value="E set domains"/>
    <property type="match status" value="1"/>
</dbReference>
<gene>
    <name evidence="2" type="ordered locus">Acid_7774</name>
</gene>
<evidence type="ECO:0000256" key="1">
    <source>
        <dbReference type="SAM" id="SignalP"/>
    </source>
</evidence>
<protein>
    <recommendedName>
        <fullName evidence="3">IPT/TIG domain-containing protein</fullName>
    </recommendedName>
</protein>